<feature type="region of interest" description="Disordered" evidence="1">
    <location>
        <begin position="148"/>
        <end position="188"/>
    </location>
</feature>
<name>A0AAN9T4C1_9HEMI</name>
<protein>
    <submittedName>
        <fullName evidence="2">Uncharacterized protein</fullName>
    </submittedName>
</protein>
<organism evidence="2 3">
    <name type="scientific">Parthenolecanium corni</name>
    <dbReference type="NCBI Taxonomy" id="536013"/>
    <lineage>
        <taxon>Eukaryota</taxon>
        <taxon>Metazoa</taxon>
        <taxon>Ecdysozoa</taxon>
        <taxon>Arthropoda</taxon>
        <taxon>Hexapoda</taxon>
        <taxon>Insecta</taxon>
        <taxon>Pterygota</taxon>
        <taxon>Neoptera</taxon>
        <taxon>Paraneoptera</taxon>
        <taxon>Hemiptera</taxon>
        <taxon>Sternorrhyncha</taxon>
        <taxon>Coccoidea</taxon>
        <taxon>Coccidae</taxon>
        <taxon>Parthenolecanium</taxon>
    </lineage>
</organism>
<feature type="compositionally biased region" description="Basic residues" evidence="1">
    <location>
        <begin position="170"/>
        <end position="183"/>
    </location>
</feature>
<evidence type="ECO:0000256" key="1">
    <source>
        <dbReference type="SAM" id="MobiDB-lite"/>
    </source>
</evidence>
<evidence type="ECO:0000313" key="2">
    <source>
        <dbReference type="EMBL" id="KAK7573662.1"/>
    </source>
</evidence>
<evidence type="ECO:0000313" key="3">
    <source>
        <dbReference type="Proteomes" id="UP001367676"/>
    </source>
</evidence>
<dbReference type="EMBL" id="JBBCAQ010000037">
    <property type="protein sequence ID" value="KAK7573662.1"/>
    <property type="molecule type" value="Genomic_DNA"/>
</dbReference>
<dbReference type="Proteomes" id="UP001367676">
    <property type="component" value="Unassembled WGS sequence"/>
</dbReference>
<keyword evidence="3" id="KW-1185">Reference proteome</keyword>
<comment type="caution">
    <text evidence="2">The sequence shown here is derived from an EMBL/GenBank/DDBJ whole genome shotgun (WGS) entry which is preliminary data.</text>
</comment>
<reference evidence="2 3" key="1">
    <citation type="submission" date="2024-03" db="EMBL/GenBank/DDBJ databases">
        <title>Adaptation during the transition from Ophiocordyceps entomopathogen to insect associate is accompanied by gene loss and intensified selection.</title>
        <authorList>
            <person name="Ward C.M."/>
            <person name="Onetto C.A."/>
            <person name="Borneman A.R."/>
        </authorList>
    </citation>
    <scope>NUCLEOTIDE SEQUENCE [LARGE SCALE GENOMIC DNA]</scope>
    <source>
        <strain evidence="2">AWRI1</strain>
        <tissue evidence="2">Single Adult Female</tissue>
    </source>
</reference>
<dbReference type="AlphaFoldDB" id="A0AAN9T4C1"/>
<gene>
    <name evidence="2" type="ORF">V9T40_010853</name>
</gene>
<sequence length="351" mass="39745">MEFVSPKLENVATDKDEWSFQFQADPTANTFIPKIVSVTSLSSRADLKFSEGFEDLPKFTPDQQRAVTVIPSTSVGQNEMNSLDSLSTIHAPREANLLFDEASSLEVAKVAHDLIKFIVQTYNIPETEAQSWVTIDPKYKDVSAANHLSPPKIAERKSKSNLSSNQIKTRFCHQRKRSRRASKQNKNSTLLGADFQKETYLEESTKHILANELEILNGDLISIASDDPQIAPEVSLHSVSNISEINLEPCGCEAEPCGCEAELCNQLDCPLASYISPLISNRSVTVVQSKSKRLLLKRESEKKRWKKLKENPERLAEENEKRRVRYAAKKEEKLRVLESKKTTVDGRRRWR</sequence>
<proteinExistence type="predicted"/>
<accession>A0AAN9T4C1</accession>